<dbReference type="AlphaFoldDB" id="A0A0A9FX39"/>
<reference evidence="1" key="2">
    <citation type="journal article" date="2015" name="Data Brief">
        <title>Shoot transcriptome of the giant reed, Arundo donax.</title>
        <authorList>
            <person name="Barrero R.A."/>
            <person name="Guerrero F.D."/>
            <person name="Moolhuijzen P."/>
            <person name="Goolsby J.A."/>
            <person name="Tidwell J."/>
            <person name="Bellgard S.E."/>
            <person name="Bellgard M.I."/>
        </authorList>
    </citation>
    <scope>NUCLEOTIDE SEQUENCE</scope>
    <source>
        <tissue evidence="1">Shoot tissue taken approximately 20 cm above the soil surface</tissue>
    </source>
</reference>
<sequence>MKQKMQVKGHSAVGLVSGVPPSQKIAQKLLSTLMSRHQCSHLLFPVVMDR</sequence>
<name>A0A0A9FX39_ARUDO</name>
<accession>A0A0A9FX39</accession>
<dbReference type="EMBL" id="GBRH01183030">
    <property type="protein sequence ID" value="JAE14866.1"/>
    <property type="molecule type" value="Transcribed_RNA"/>
</dbReference>
<organism evidence="1">
    <name type="scientific">Arundo donax</name>
    <name type="common">Giant reed</name>
    <name type="synonym">Donax arundinaceus</name>
    <dbReference type="NCBI Taxonomy" id="35708"/>
    <lineage>
        <taxon>Eukaryota</taxon>
        <taxon>Viridiplantae</taxon>
        <taxon>Streptophyta</taxon>
        <taxon>Embryophyta</taxon>
        <taxon>Tracheophyta</taxon>
        <taxon>Spermatophyta</taxon>
        <taxon>Magnoliopsida</taxon>
        <taxon>Liliopsida</taxon>
        <taxon>Poales</taxon>
        <taxon>Poaceae</taxon>
        <taxon>PACMAD clade</taxon>
        <taxon>Arundinoideae</taxon>
        <taxon>Arundineae</taxon>
        <taxon>Arundo</taxon>
    </lineage>
</organism>
<reference evidence="1" key="1">
    <citation type="submission" date="2014-09" db="EMBL/GenBank/DDBJ databases">
        <authorList>
            <person name="Magalhaes I.L.F."/>
            <person name="Oliveira U."/>
            <person name="Santos F.R."/>
            <person name="Vidigal T.H.D.A."/>
            <person name="Brescovit A.D."/>
            <person name="Santos A.J."/>
        </authorList>
    </citation>
    <scope>NUCLEOTIDE SEQUENCE</scope>
    <source>
        <tissue evidence="1">Shoot tissue taken approximately 20 cm above the soil surface</tissue>
    </source>
</reference>
<proteinExistence type="predicted"/>
<protein>
    <submittedName>
        <fullName evidence="1">Uncharacterized protein</fullName>
    </submittedName>
</protein>
<evidence type="ECO:0000313" key="1">
    <source>
        <dbReference type="EMBL" id="JAE14866.1"/>
    </source>
</evidence>